<evidence type="ECO:0000259" key="2">
    <source>
        <dbReference type="PROSITE" id="PS50883"/>
    </source>
</evidence>
<dbReference type="CDD" id="cd01948">
    <property type="entry name" value="EAL"/>
    <property type="match status" value="1"/>
</dbReference>
<dbReference type="PROSITE" id="PS50883">
    <property type="entry name" value="EAL"/>
    <property type="match status" value="1"/>
</dbReference>
<dbReference type="NCBIfam" id="TIGR00254">
    <property type="entry name" value="GGDEF"/>
    <property type="match status" value="1"/>
</dbReference>
<reference evidence="5" key="1">
    <citation type="submission" date="2014-12" db="EMBL/GenBank/DDBJ databases">
        <title>Complete genome sequence of a multi-drug resistant Klebsiella pneumoniae.</title>
        <authorList>
            <person name="Hua X."/>
            <person name="Chen Q."/>
            <person name="Li X."/>
            <person name="Feng Y."/>
            <person name="Ruan Z."/>
            <person name="Yu Y."/>
        </authorList>
    </citation>
    <scope>NUCLEOTIDE SEQUENCE [LARGE SCALE GENOMIC DNA]</scope>
    <source>
        <strain evidence="5">5.12</strain>
    </source>
</reference>
<gene>
    <name evidence="4" type="ORF">CA267_008665</name>
</gene>
<reference evidence="4 5" key="2">
    <citation type="submission" date="2020-04" db="EMBL/GenBank/DDBJ databases">
        <title>Complete genome sequence of Alteromonas pelagimontana 5.12T.</title>
        <authorList>
            <person name="Sinha R.K."/>
            <person name="Krishnan K.P."/>
            <person name="Kurian J.P."/>
        </authorList>
    </citation>
    <scope>NUCLEOTIDE SEQUENCE [LARGE SCALE GENOMIC DNA]</scope>
    <source>
        <strain evidence="4 5">5.12</strain>
    </source>
</reference>
<dbReference type="KEGG" id="apel:CA267_008665"/>
<keyword evidence="1" id="KW-0472">Membrane</keyword>
<feature type="transmembrane region" description="Helical" evidence="1">
    <location>
        <begin position="25"/>
        <end position="44"/>
    </location>
</feature>
<dbReference type="PROSITE" id="PS50887">
    <property type="entry name" value="GGDEF"/>
    <property type="match status" value="1"/>
</dbReference>
<dbReference type="PANTHER" id="PTHR33121:SF71">
    <property type="entry name" value="OXYGEN SENSOR PROTEIN DOSP"/>
    <property type="match status" value="1"/>
</dbReference>
<sequence length="520" mass="58974">MERLTHKLIENSISRPLKARSQKDLAIIVVLTGLAAALCFSIDIDLLESFYLFTRAHESWELDEIIVLMTVIAILAMWFGARRLGDIKRINTAIATQGFIDPTSQLPNRVLSLERLSQMLDTSERRYLKLCVIFLDLDNFRAINDTYGNDKSDVLLKEVGVRLRKVIQRGDTLGRLGSDEFIILKFVNDEDELPSFLNAIQNTQNQPYPVDNQNIYLKFSQGISVFPKDGRSVSALLKAADVALFRAKQLGKAQFQFYTEALSERLLRQFQLELGLSSALKQNELHLVYQPQFNLTHNKIEGYETLLRWVKDGNVISPADFIPVAEQTGLIIEIGRWILVKSMIEMRPLLQAQQKLGVNISLRQFQQPDFVAQIEDVLRQTGFPAAQLELEITETAVALDFEETCIKLQKLRQLGVFIAIDDFGTGYSSLSRLRSLAVSRLKIDKAFIDRLADNEVDRNLVATIIALGKNLNLSVIAEGVESEEQVMWLRSLACDAIQGFYFSRPLRLEALEDVKQTISF</sequence>
<dbReference type="InterPro" id="IPR050706">
    <property type="entry name" value="Cyclic-di-GMP_PDE-like"/>
</dbReference>
<dbReference type="AlphaFoldDB" id="A0A6M4MDC9"/>
<dbReference type="PANTHER" id="PTHR33121">
    <property type="entry name" value="CYCLIC DI-GMP PHOSPHODIESTERASE PDEF"/>
    <property type="match status" value="1"/>
</dbReference>
<keyword evidence="1" id="KW-0812">Transmembrane</keyword>
<dbReference type="SMART" id="SM00052">
    <property type="entry name" value="EAL"/>
    <property type="match status" value="1"/>
</dbReference>
<dbReference type="InterPro" id="IPR001633">
    <property type="entry name" value="EAL_dom"/>
</dbReference>
<feature type="domain" description="GGDEF" evidence="3">
    <location>
        <begin position="128"/>
        <end position="260"/>
    </location>
</feature>
<dbReference type="Pfam" id="PF00563">
    <property type="entry name" value="EAL"/>
    <property type="match status" value="1"/>
</dbReference>
<dbReference type="SUPFAM" id="SSF55073">
    <property type="entry name" value="Nucleotide cyclase"/>
    <property type="match status" value="1"/>
</dbReference>
<dbReference type="InterPro" id="IPR043128">
    <property type="entry name" value="Rev_trsase/Diguanyl_cyclase"/>
</dbReference>
<keyword evidence="5" id="KW-1185">Reference proteome</keyword>
<protein>
    <submittedName>
        <fullName evidence="4">Bifunctional diguanylate cyclase/phosphodiesterase</fullName>
    </submittedName>
</protein>
<feature type="domain" description="EAL" evidence="2">
    <location>
        <begin position="269"/>
        <end position="519"/>
    </location>
</feature>
<dbReference type="SUPFAM" id="SSF141868">
    <property type="entry name" value="EAL domain-like"/>
    <property type="match status" value="1"/>
</dbReference>
<dbReference type="OrthoDB" id="1316910at2"/>
<feature type="transmembrane region" description="Helical" evidence="1">
    <location>
        <begin position="64"/>
        <end position="81"/>
    </location>
</feature>
<evidence type="ECO:0000259" key="3">
    <source>
        <dbReference type="PROSITE" id="PS50887"/>
    </source>
</evidence>
<dbReference type="Pfam" id="PF00990">
    <property type="entry name" value="GGDEF"/>
    <property type="match status" value="1"/>
</dbReference>
<dbReference type="SMART" id="SM00267">
    <property type="entry name" value="GGDEF"/>
    <property type="match status" value="1"/>
</dbReference>
<dbReference type="Proteomes" id="UP000219285">
    <property type="component" value="Chromosome"/>
</dbReference>
<keyword evidence="1" id="KW-1133">Transmembrane helix</keyword>
<dbReference type="RefSeq" id="WP_075607855.1">
    <property type="nucleotide sequence ID" value="NZ_CP052766.1"/>
</dbReference>
<evidence type="ECO:0000313" key="4">
    <source>
        <dbReference type="EMBL" id="QJR80848.1"/>
    </source>
</evidence>
<accession>A0A6M4MDC9</accession>
<dbReference type="CDD" id="cd01949">
    <property type="entry name" value="GGDEF"/>
    <property type="match status" value="1"/>
</dbReference>
<name>A0A6M4MDC9_9ALTE</name>
<dbReference type="InterPro" id="IPR000160">
    <property type="entry name" value="GGDEF_dom"/>
</dbReference>
<organism evidence="4 5">
    <name type="scientific">Alteromonas pelagimontana</name>
    <dbReference type="NCBI Taxonomy" id="1858656"/>
    <lineage>
        <taxon>Bacteria</taxon>
        <taxon>Pseudomonadati</taxon>
        <taxon>Pseudomonadota</taxon>
        <taxon>Gammaproteobacteria</taxon>
        <taxon>Alteromonadales</taxon>
        <taxon>Alteromonadaceae</taxon>
        <taxon>Alteromonas/Salinimonas group</taxon>
        <taxon>Alteromonas</taxon>
    </lineage>
</organism>
<proteinExistence type="predicted"/>
<dbReference type="Gene3D" id="3.30.70.270">
    <property type="match status" value="1"/>
</dbReference>
<dbReference type="EMBL" id="CP052766">
    <property type="protein sequence ID" value="QJR80848.1"/>
    <property type="molecule type" value="Genomic_DNA"/>
</dbReference>
<dbReference type="InterPro" id="IPR035919">
    <property type="entry name" value="EAL_sf"/>
</dbReference>
<dbReference type="InterPro" id="IPR029787">
    <property type="entry name" value="Nucleotide_cyclase"/>
</dbReference>
<evidence type="ECO:0000313" key="5">
    <source>
        <dbReference type="Proteomes" id="UP000219285"/>
    </source>
</evidence>
<evidence type="ECO:0000256" key="1">
    <source>
        <dbReference type="SAM" id="Phobius"/>
    </source>
</evidence>
<dbReference type="Gene3D" id="3.20.20.450">
    <property type="entry name" value="EAL domain"/>
    <property type="match status" value="1"/>
</dbReference>
<dbReference type="GO" id="GO:0071111">
    <property type="term" value="F:cyclic-guanylate-specific phosphodiesterase activity"/>
    <property type="evidence" value="ECO:0007669"/>
    <property type="project" value="InterPro"/>
</dbReference>